<feature type="region of interest" description="Disordered" evidence="4">
    <location>
        <begin position="1"/>
        <end position="57"/>
    </location>
</feature>
<organism evidence="6 7">
    <name type="scientific">Neohortaea acidophila</name>
    <dbReference type="NCBI Taxonomy" id="245834"/>
    <lineage>
        <taxon>Eukaryota</taxon>
        <taxon>Fungi</taxon>
        <taxon>Dikarya</taxon>
        <taxon>Ascomycota</taxon>
        <taxon>Pezizomycotina</taxon>
        <taxon>Dothideomycetes</taxon>
        <taxon>Dothideomycetidae</taxon>
        <taxon>Mycosphaerellales</taxon>
        <taxon>Teratosphaeriaceae</taxon>
        <taxon>Neohortaea</taxon>
    </lineage>
</organism>
<feature type="compositionally biased region" description="Polar residues" evidence="4">
    <location>
        <begin position="507"/>
        <end position="522"/>
    </location>
</feature>
<keyword evidence="2" id="KW-0539">Nucleus</keyword>
<evidence type="ECO:0000313" key="7">
    <source>
        <dbReference type="Proteomes" id="UP000799767"/>
    </source>
</evidence>
<feature type="compositionally biased region" description="Polar residues" evidence="4">
    <location>
        <begin position="474"/>
        <end position="493"/>
    </location>
</feature>
<dbReference type="InterPro" id="IPR052833">
    <property type="entry name" value="Telomeric_DNA-bd_trans-reg"/>
</dbReference>
<dbReference type="FunFam" id="1.10.10.60:FF:000137">
    <property type="entry name" value="MYB DNA binding protein"/>
    <property type="match status" value="1"/>
</dbReference>
<feature type="region of interest" description="Disordered" evidence="4">
    <location>
        <begin position="471"/>
        <end position="522"/>
    </location>
</feature>
<dbReference type="GO" id="GO:0010833">
    <property type="term" value="P:telomere maintenance via telomere lengthening"/>
    <property type="evidence" value="ECO:0007669"/>
    <property type="project" value="TreeGrafter"/>
</dbReference>
<dbReference type="GeneID" id="54476414"/>
<keyword evidence="3" id="KW-0131">Cell cycle</keyword>
<feature type="compositionally biased region" description="Low complexity" evidence="4">
    <location>
        <begin position="170"/>
        <end position="184"/>
    </location>
</feature>
<evidence type="ECO:0000313" key="6">
    <source>
        <dbReference type="EMBL" id="KAF2483151.1"/>
    </source>
</evidence>
<dbReference type="OrthoDB" id="3366990at2759"/>
<evidence type="ECO:0000259" key="5">
    <source>
        <dbReference type="Pfam" id="PF08558"/>
    </source>
</evidence>
<keyword evidence="1" id="KW-0238">DNA-binding</keyword>
<dbReference type="InterPro" id="IPR009057">
    <property type="entry name" value="Homeodomain-like_sf"/>
</dbReference>
<dbReference type="SUPFAM" id="SSF46689">
    <property type="entry name" value="Homeodomain-like"/>
    <property type="match status" value="1"/>
</dbReference>
<dbReference type="AlphaFoldDB" id="A0A6A6PTY6"/>
<dbReference type="EMBL" id="MU001635">
    <property type="protein sequence ID" value="KAF2483151.1"/>
    <property type="molecule type" value="Genomic_DNA"/>
</dbReference>
<dbReference type="PANTHER" id="PTHR47807">
    <property type="entry name" value="PROTEIN TBF1"/>
    <property type="match status" value="1"/>
</dbReference>
<gene>
    <name evidence="6" type="ORF">BDY17DRAFT_310210</name>
</gene>
<keyword evidence="7" id="KW-1185">Reference proteome</keyword>
<feature type="domain" description="Telomere repeat-binding factor dimerisation" evidence="5">
    <location>
        <begin position="215"/>
        <end position="441"/>
    </location>
</feature>
<dbReference type="GO" id="GO:0003691">
    <property type="term" value="F:double-stranded telomeric DNA binding"/>
    <property type="evidence" value="ECO:0007669"/>
    <property type="project" value="TreeGrafter"/>
</dbReference>
<dbReference type="GO" id="GO:0042803">
    <property type="term" value="F:protein homodimerization activity"/>
    <property type="evidence" value="ECO:0007669"/>
    <property type="project" value="InterPro"/>
</dbReference>
<evidence type="ECO:0000256" key="2">
    <source>
        <dbReference type="ARBA" id="ARBA00023242"/>
    </source>
</evidence>
<feature type="compositionally biased region" description="Pro residues" evidence="4">
    <location>
        <begin position="98"/>
        <end position="109"/>
    </location>
</feature>
<feature type="region of interest" description="Disordered" evidence="4">
    <location>
        <begin position="609"/>
        <end position="641"/>
    </location>
</feature>
<name>A0A6A6PTY6_9PEZI</name>
<protein>
    <submittedName>
        <fullName evidence="6">Telomere repeat binding factor-domain-containing protein</fullName>
    </submittedName>
</protein>
<dbReference type="InterPro" id="IPR013867">
    <property type="entry name" value="Telomere_rpt-bd_fac_dimer_dom"/>
</dbReference>
<dbReference type="Pfam" id="PF08558">
    <property type="entry name" value="TRF"/>
    <property type="match status" value="1"/>
</dbReference>
<feature type="region of interest" description="Disordered" evidence="4">
    <location>
        <begin position="168"/>
        <end position="196"/>
    </location>
</feature>
<dbReference type="CDD" id="cd11660">
    <property type="entry name" value="SANT_TRF"/>
    <property type="match status" value="1"/>
</dbReference>
<feature type="compositionally biased region" description="Polar residues" evidence="4">
    <location>
        <begin position="45"/>
        <end position="55"/>
    </location>
</feature>
<sequence>MTKRRRLDPTADHYPPGPWEQQQLQSHPDPADPPFAAPHGVPTLRRSSTDLSTAANHAWQLPAPATHPHHYPPSLVASYPSQPYYSFHPSDPSAYNSPWPPPPPAPTPPSADAAAAAVVPPFIPHSTTTYSLPAPTAAMPYFPTHPSSRPTEETAFDALAVQTLQPDVDAAPSSTSASQHPSSQNGNTPNQLQRIDTASSSSAVYFEDASMHLKIQSLSILENLATQLIHTIAKASFPQIQDMVRGSDTEDGQAYTTLKNLFDQTRKVYSRETPFIDAIAIQMFQPAQQEVIRKANIATFISSILGAHDVSFFHLNEFFMETFVPLGHRLLKWQGAIYLDLKTQTYISALLNSNGSPEAMLDELFPPDLDAQILTRHPDAPSLSPSEQDFIDRSRARKSYLLAEDSTEKAFRELPKRYQWSDFVREFASCISKNIDGIMNVPARSQPLFGGGASDRRGTAAAVTASATAALNAPSNQQPPSRTSPHTQPSFTDPNAADQPPTRDDPSNPTKKASTAASTIRQPWTKLEENALLSGLARVSGPHWSQILALYGRGGSVSEVLKDRNQVQLKDKARNLKLWYLKTGKEVPVPLRGVTGELRKRGGARARAALGLVEGEEGGEEGEEGEEERGGGKGGKKARRK</sequence>
<dbReference type="RefSeq" id="XP_033589721.1">
    <property type="nucleotide sequence ID" value="XM_033735412.1"/>
</dbReference>
<evidence type="ECO:0000256" key="1">
    <source>
        <dbReference type="ARBA" id="ARBA00023125"/>
    </source>
</evidence>
<reference evidence="6" key="1">
    <citation type="journal article" date="2020" name="Stud. Mycol.">
        <title>101 Dothideomycetes genomes: a test case for predicting lifestyles and emergence of pathogens.</title>
        <authorList>
            <person name="Haridas S."/>
            <person name="Albert R."/>
            <person name="Binder M."/>
            <person name="Bloem J."/>
            <person name="Labutti K."/>
            <person name="Salamov A."/>
            <person name="Andreopoulos B."/>
            <person name="Baker S."/>
            <person name="Barry K."/>
            <person name="Bills G."/>
            <person name="Bluhm B."/>
            <person name="Cannon C."/>
            <person name="Castanera R."/>
            <person name="Culley D."/>
            <person name="Daum C."/>
            <person name="Ezra D."/>
            <person name="Gonzalez J."/>
            <person name="Henrissat B."/>
            <person name="Kuo A."/>
            <person name="Liang C."/>
            <person name="Lipzen A."/>
            <person name="Lutzoni F."/>
            <person name="Magnuson J."/>
            <person name="Mondo S."/>
            <person name="Nolan M."/>
            <person name="Ohm R."/>
            <person name="Pangilinan J."/>
            <person name="Park H.-J."/>
            <person name="Ramirez L."/>
            <person name="Alfaro M."/>
            <person name="Sun H."/>
            <person name="Tritt A."/>
            <person name="Yoshinaga Y."/>
            <person name="Zwiers L.-H."/>
            <person name="Turgeon B."/>
            <person name="Goodwin S."/>
            <person name="Spatafora J."/>
            <person name="Crous P."/>
            <person name="Grigoriev I."/>
        </authorList>
    </citation>
    <scope>NUCLEOTIDE SEQUENCE</scope>
    <source>
        <strain evidence="6">CBS 113389</strain>
    </source>
</reference>
<feature type="compositionally biased region" description="Polar residues" evidence="4">
    <location>
        <begin position="185"/>
        <end position="196"/>
    </location>
</feature>
<evidence type="ECO:0000256" key="4">
    <source>
        <dbReference type="SAM" id="MobiDB-lite"/>
    </source>
</evidence>
<accession>A0A6A6PTY6</accession>
<evidence type="ECO:0000256" key="3">
    <source>
        <dbReference type="ARBA" id="ARBA00023306"/>
    </source>
</evidence>
<proteinExistence type="predicted"/>
<feature type="region of interest" description="Disordered" evidence="4">
    <location>
        <begin position="92"/>
        <end position="112"/>
    </location>
</feature>
<dbReference type="PANTHER" id="PTHR47807:SF1">
    <property type="entry name" value="PROTEIN TBF1"/>
    <property type="match status" value="1"/>
</dbReference>
<dbReference type="Gene3D" id="1.10.10.60">
    <property type="entry name" value="Homeodomain-like"/>
    <property type="match status" value="1"/>
</dbReference>
<feature type="compositionally biased region" description="Acidic residues" evidence="4">
    <location>
        <begin position="614"/>
        <end position="627"/>
    </location>
</feature>
<dbReference type="Proteomes" id="UP000799767">
    <property type="component" value="Unassembled WGS sequence"/>
</dbReference>